<evidence type="ECO:0000313" key="1">
    <source>
        <dbReference type="EMBL" id="KAF5819713.1"/>
    </source>
</evidence>
<comment type="caution">
    <text evidence="1">The sequence shown here is derived from an EMBL/GenBank/DDBJ whole genome shotgun (WGS) entry which is preliminary data.</text>
</comment>
<dbReference type="Proteomes" id="UP000215914">
    <property type="component" value="Unassembled WGS sequence"/>
</dbReference>
<accession>A0A9K3P2A7</accession>
<keyword evidence="2" id="KW-1185">Reference proteome</keyword>
<reference evidence="1" key="2">
    <citation type="submission" date="2020-06" db="EMBL/GenBank/DDBJ databases">
        <title>Helianthus annuus Genome sequencing and assembly Release 2.</title>
        <authorList>
            <person name="Gouzy J."/>
            <person name="Langlade N."/>
            <person name="Munos S."/>
        </authorList>
    </citation>
    <scope>NUCLEOTIDE SEQUENCE</scope>
    <source>
        <tissue evidence="1">Leaves</tissue>
    </source>
</reference>
<dbReference type="EMBL" id="MNCJ02000317">
    <property type="protein sequence ID" value="KAF5819713.1"/>
    <property type="molecule type" value="Genomic_DNA"/>
</dbReference>
<protein>
    <submittedName>
        <fullName evidence="1">Uncharacterized protein</fullName>
    </submittedName>
</protein>
<reference evidence="1" key="1">
    <citation type="journal article" date="2017" name="Nature">
        <title>The sunflower genome provides insights into oil metabolism, flowering and Asterid evolution.</title>
        <authorList>
            <person name="Badouin H."/>
            <person name="Gouzy J."/>
            <person name="Grassa C.J."/>
            <person name="Murat F."/>
            <person name="Staton S.E."/>
            <person name="Cottret L."/>
            <person name="Lelandais-Briere C."/>
            <person name="Owens G.L."/>
            <person name="Carrere S."/>
            <person name="Mayjonade B."/>
            <person name="Legrand L."/>
            <person name="Gill N."/>
            <person name="Kane N.C."/>
            <person name="Bowers J.E."/>
            <person name="Hubner S."/>
            <person name="Bellec A."/>
            <person name="Berard A."/>
            <person name="Berges H."/>
            <person name="Blanchet N."/>
            <person name="Boniface M.C."/>
            <person name="Brunel D."/>
            <person name="Catrice O."/>
            <person name="Chaidir N."/>
            <person name="Claudel C."/>
            <person name="Donnadieu C."/>
            <person name="Faraut T."/>
            <person name="Fievet G."/>
            <person name="Helmstetter N."/>
            <person name="King M."/>
            <person name="Knapp S.J."/>
            <person name="Lai Z."/>
            <person name="Le Paslier M.C."/>
            <person name="Lippi Y."/>
            <person name="Lorenzon L."/>
            <person name="Mandel J.R."/>
            <person name="Marage G."/>
            <person name="Marchand G."/>
            <person name="Marquand E."/>
            <person name="Bret-Mestries E."/>
            <person name="Morien E."/>
            <person name="Nambeesan S."/>
            <person name="Nguyen T."/>
            <person name="Pegot-Espagnet P."/>
            <person name="Pouilly N."/>
            <person name="Raftis F."/>
            <person name="Sallet E."/>
            <person name="Schiex T."/>
            <person name="Thomas J."/>
            <person name="Vandecasteele C."/>
            <person name="Vares D."/>
            <person name="Vear F."/>
            <person name="Vautrin S."/>
            <person name="Crespi M."/>
            <person name="Mangin B."/>
            <person name="Burke J.M."/>
            <person name="Salse J."/>
            <person name="Munos S."/>
            <person name="Vincourt P."/>
            <person name="Rieseberg L.H."/>
            <person name="Langlade N.B."/>
        </authorList>
    </citation>
    <scope>NUCLEOTIDE SEQUENCE</scope>
    <source>
        <tissue evidence="1">Leaves</tissue>
    </source>
</reference>
<dbReference type="Gramene" id="mRNA:HanXRQr2_Chr02g0080681">
    <property type="protein sequence ID" value="mRNA:HanXRQr2_Chr02g0080681"/>
    <property type="gene ID" value="HanXRQr2_Chr02g0080681"/>
</dbReference>
<proteinExistence type="predicted"/>
<dbReference type="AlphaFoldDB" id="A0A9K3P2A7"/>
<gene>
    <name evidence="1" type="ORF">HanXRQr2_Chr02g0080681</name>
</gene>
<evidence type="ECO:0000313" key="2">
    <source>
        <dbReference type="Proteomes" id="UP000215914"/>
    </source>
</evidence>
<sequence length="42" mass="4886">MVEPEVRVRKILWILKFSPPQHQSKITQVIDTSAISDRFTCS</sequence>
<name>A0A9K3P2A7_HELAN</name>
<organism evidence="1 2">
    <name type="scientific">Helianthus annuus</name>
    <name type="common">Common sunflower</name>
    <dbReference type="NCBI Taxonomy" id="4232"/>
    <lineage>
        <taxon>Eukaryota</taxon>
        <taxon>Viridiplantae</taxon>
        <taxon>Streptophyta</taxon>
        <taxon>Embryophyta</taxon>
        <taxon>Tracheophyta</taxon>
        <taxon>Spermatophyta</taxon>
        <taxon>Magnoliopsida</taxon>
        <taxon>eudicotyledons</taxon>
        <taxon>Gunneridae</taxon>
        <taxon>Pentapetalae</taxon>
        <taxon>asterids</taxon>
        <taxon>campanulids</taxon>
        <taxon>Asterales</taxon>
        <taxon>Asteraceae</taxon>
        <taxon>Asteroideae</taxon>
        <taxon>Heliantheae alliance</taxon>
        <taxon>Heliantheae</taxon>
        <taxon>Helianthus</taxon>
    </lineage>
</organism>